<dbReference type="PANTHER" id="PTHR43446">
    <property type="entry name" value="MEMBRANE PROTEIN-RELATED"/>
    <property type="match status" value="1"/>
</dbReference>
<dbReference type="CDD" id="cd03402">
    <property type="entry name" value="SPFH_like_u2"/>
    <property type="match status" value="1"/>
</dbReference>
<proteinExistence type="predicted"/>
<dbReference type="PANTHER" id="PTHR43446:SF1">
    <property type="entry name" value="BAND 7 DOMAIN-CONTAINING PROTEIN"/>
    <property type="match status" value="1"/>
</dbReference>
<protein>
    <submittedName>
        <fullName evidence="3">SPFH domain-containing protein</fullName>
    </submittedName>
</protein>
<dbReference type="Pfam" id="PF01145">
    <property type="entry name" value="Band_7"/>
    <property type="match status" value="1"/>
</dbReference>
<feature type="transmembrane region" description="Helical" evidence="1">
    <location>
        <begin position="25"/>
        <end position="44"/>
    </location>
</feature>
<name>A0ABP9RQG1_9ACTN</name>
<evidence type="ECO:0000259" key="2">
    <source>
        <dbReference type="SMART" id="SM00244"/>
    </source>
</evidence>
<gene>
    <name evidence="3" type="ORF">GCM10023322_19550</name>
</gene>
<dbReference type="SMART" id="SM00244">
    <property type="entry name" value="PHB"/>
    <property type="match status" value="1"/>
</dbReference>
<dbReference type="RefSeq" id="WP_345628095.1">
    <property type="nucleotide sequence ID" value="NZ_BAABJQ010000004.1"/>
</dbReference>
<dbReference type="InterPro" id="IPR001107">
    <property type="entry name" value="Band_7"/>
</dbReference>
<evidence type="ECO:0000313" key="4">
    <source>
        <dbReference type="Proteomes" id="UP001501570"/>
    </source>
</evidence>
<keyword evidence="1" id="KW-0472">Membrane</keyword>
<keyword evidence="1" id="KW-0812">Transmembrane</keyword>
<dbReference type="Gene3D" id="3.30.479.30">
    <property type="entry name" value="Band 7 domain"/>
    <property type="match status" value="1"/>
</dbReference>
<reference evidence="4" key="1">
    <citation type="journal article" date="2019" name="Int. J. Syst. Evol. Microbiol.">
        <title>The Global Catalogue of Microorganisms (GCM) 10K type strain sequencing project: providing services to taxonomists for standard genome sequencing and annotation.</title>
        <authorList>
            <consortium name="The Broad Institute Genomics Platform"/>
            <consortium name="The Broad Institute Genome Sequencing Center for Infectious Disease"/>
            <person name="Wu L."/>
            <person name="Ma J."/>
        </authorList>
    </citation>
    <scope>NUCLEOTIDE SEQUENCE [LARGE SCALE GENOMIC DNA]</scope>
    <source>
        <strain evidence="4">JCM 18304</strain>
    </source>
</reference>
<feature type="domain" description="Band 7" evidence="2">
    <location>
        <begin position="39"/>
        <end position="202"/>
    </location>
</feature>
<evidence type="ECO:0000313" key="3">
    <source>
        <dbReference type="EMBL" id="GAA5182474.1"/>
    </source>
</evidence>
<dbReference type="InterPro" id="IPR036013">
    <property type="entry name" value="Band_7/SPFH_dom_sf"/>
</dbReference>
<keyword evidence="1" id="KW-1133">Transmembrane helix</keyword>
<feature type="transmembrane region" description="Helical" evidence="1">
    <location>
        <begin position="51"/>
        <end position="71"/>
    </location>
</feature>
<dbReference type="Proteomes" id="UP001501570">
    <property type="component" value="Unassembled WGS sequence"/>
</dbReference>
<sequence>MLLVPIAVIVATVVGAISDQSVAGGIIAAGIVVFVILWSGFLVVTPNQARVVLFFGRYIGTINSAGLHWTVPLSNKRRLSLRVRNFESARLKVSDADGNPVEIAAVVVWRVVDTAKAVFSVDDHMAYVAVQSETAVRHLATSHPYDTTEDGRTSLRDSARVNDELTAELRERVALAGVEVLESRITHLAYAPEIAQAMLARQQASAIVAARYKIVEGAVGMVDSALHRLRDEGLVELDEERKAQMVANLMVVLCGDRAVQPIVNVGTLYG</sequence>
<keyword evidence="4" id="KW-1185">Reference proteome</keyword>
<comment type="caution">
    <text evidence="3">The sequence shown here is derived from an EMBL/GenBank/DDBJ whole genome shotgun (WGS) entry which is preliminary data.</text>
</comment>
<accession>A0ABP9RQG1</accession>
<evidence type="ECO:0000256" key="1">
    <source>
        <dbReference type="SAM" id="Phobius"/>
    </source>
</evidence>
<organism evidence="3 4">
    <name type="scientific">Rugosimonospora acidiphila</name>
    <dbReference type="NCBI Taxonomy" id="556531"/>
    <lineage>
        <taxon>Bacteria</taxon>
        <taxon>Bacillati</taxon>
        <taxon>Actinomycetota</taxon>
        <taxon>Actinomycetes</taxon>
        <taxon>Micromonosporales</taxon>
        <taxon>Micromonosporaceae</taxon>
        <taxon>Rugosimonospora</taxon>
    </lineage>
</organism>
<dbReference type="EMBL" id="BAABJQ010000004">
    <property type="protein sequence ID" value="GAA5182474.1"/>
    <property type="molecule type" value="Genomic_DNA"/>
</dbReference>
<dbReference type="SUPFAM" id="SSF117892">
    <property type="entry name" value="Band 7/SPFH domain"/>
    <property type="match status" value="1"/>
</dbReference>